<dbReference type="STRING" id="1365950.SAMN05428963_107203"/>
<keyword evidence="3" id="KW-0812">Transmembrane</keyword>
<dbReference type="Proteomes" id="UP000190135">
    <property type="component" value="Unassembled WGS sequence"/>
</dbReference>
<keyword evidence="3" id="KW-0472">Membrane</keyword>
<gene>
    <name evidence="4" type="ORF">SAMN05428963_107203</name>
</gene>
<reference evidence="4 5" key="1">
    <citation type="submission" date="2017-02" db="EMBL/GenBank/DDBJ databases">
        <authorList>
            <person name="Peterson S.W."/>
        </authorList>
    </citation>
    <scope>NUCLEOTIDE SEQUENCE [LARGE SCALE GENOMIC DNA]</scope>
    <source>
        <strain evidence="4 5">USBA 369</strain>
    </source>
</reference>
<feature type="region of interest" description="Disordered" evidence="2">
    <location>
        <begin position="783"/>
        <end position="831"/>
    </location>
</feature>
<dbReference type="RefSeq" id="WP_078708693.1">
    <property type="nucleotide sequence ID" value="NZ_FUXL01000007.1"/>
</dbReference>
<dbReference type="NCBIfam" id="TIGR02302">
    <property type="entry name" value="aProt_lowcomp"/>
    <property type="match status" value="1"/>
</dbReference>
<evidence type="ECO:0000313" key="4">
    <source>
        <dbReference type="EMBL" id="SKA18545.1"/>
    </source>
</evidence>
<sequence length="872" mass="95522">MDKDAHPRRNSADARFLDRRLAPTRASAWVSILVERLWPTLLALSSVVALFLILAWFGVFFLVPAGVRFAILAALALAFGVALWRARVIALPGRREVDERIEVESRLAHQPLSTQSDRLVAEEEGDPFAAALWREHRRRMAARLADLSGGAPRTRTERLDPYGIRAVLACLLVTAFAFSHGSHGGRIWDAFLPPPASVSTAARVDAWITPPAYTSRAPIFLTDPQRQAALGPIEVPEGSVLSVRVSDATGASLGFKPDGGAEQQIPTSAPDASGDTARSRPAESGERSVPGEYEFVVKSSGTARLATASGNGGQWTFTVIDDAPPTVAFKDDPKPAANGALQLAYVVSDDYGVSRGKAAVRVEGEGAAGARPLYPAPEIRLALPRRTKGEAEAHMSVDLTDSPYAGADVAMTLEVEDDAGQVGRSAEIRLKLPEKRFFNPLARAVVEQRRMLALNGDAAPKVVDMLDAVTSRPEFIERSADYLALRAARERIAHAADDDVLRSAVDFLWEIALGIEAGDLAIAERKLNDVRERLSEALQNGASQEEIDKLMKELRQAMNEYLQALAEAMRDMPAMTQDQLQMGNVQEIRPQDLDRMLDQIEDLAKSGSRDAAEQLLSELQQMMNNLQAMRPGQMQQGRQQSQMQQEMNKLGDMLRRQQQLMDQTFDLSRRLNNQQQSGDEYGEGGEPQEQPGSGGDQSMTTEQLQKLMKELQARQGQLQKDLEAFQKRMKELGMDPAQSLGEAGKAMGNAEGALGQGDDGTALGEQGRALEAMRRGGRQMMEQMQQAMQPGQGQSGRQGQGMARGPQDPMGRDPLGRPRSTEGPVYDGDVKVPDEIDVQRARRILDAIRERLGRALSPQLEREYLERLLQPQ</sequence>
<organism evidence="4 5">
    <name type="scientific">Consotaella salsifontis</name>
    <dbReference type="NCBI Taxonomy" id="1365950"/>
    <lineage>
        <taxon>Bacteria</taxon>
        <taxon>Pseudomonadati</taxon>
        <taxon>Pseudomonadota</taxon>
        <taxon>Alphaproteobacteria</taxon>
        <taxon>Hyphomicrobiales</taxon>
        <taxon>Aurantimonadaceae</taxon>
        <taxon>Consotaella</taxon>
    </lineage>
</organism>
<evidence type="ECO:0000256" key="1">
    <source>
        <dbReference type="SAM" id="Coils"/>
    </source>
</evidence>
<keyword evidence="5" id="KW-1185">Reference proteome</keyword>
<evidence type="ECO:0000256" key="3">
    <source>
        <dbReference type="SAM" id="Phobius"/>
    </source>
</evidence>
<feature type="compositionally biased region" description="Low complexity" evidence="2">
    <location>
        <begin position="783"/>
        <end position="792"/>
    </location>
</feature>
<feature type="transmembrane region" description="Helical" evidence="3">
    <location>
        <begin position="162"/>
        <end position="179"/>
    </location>
</feature>
<feature type="coiled-coil region" evidence="1">
    <location>
        <begin position="701"/>
        <end position="728"/>
    </location>
</feature>
<name>A0A1T4RR93_9HYPH</name>
<dbReference type="Pfam" id="PF13779">
    <property type="entry name" value="DUF4175"/>
    <property type="match status" value="1"/>
</dbReference>
<feature type="region of interest" description="Disordered" evidence="2">
    <location>
        <begin position="675"/>
        <end position="699"/>
    </location>
</feature>
<keyword evidence="3" id="KW-1133">Transmembrane helix</keyword>
<evidence type="ECO:0000313" key="5">
    <source>
        <dbReference type="Proteomes" id="UP000190135"/>
    </source>
</evidence>
<feature type="coiled-coil region" evidence="1">
    <location>
        <begin position="520"/>
        <end position="571"/>
    </location>
</feature>
<dbReference type="InterPro" id="IPR012683">
    <property type="entry name" value="CHP02302_TM"/>
</dbReference>
<protein>
    <submittedName>
        <fullName evidence="4">TIGR02302 family protein</fullName>
    </submittedName>
</protein>
<keyword evidence="1" id="KW-0175">Coiled coil</keyword>
<feature type="transmembrane region" description="Helical" evidence="3">
    <location>
        <begin position="69"/>
        <end position="86"/>
    </location>
</feature>
<accession>A0A1T4RR93</accession>
<feature type="region of interest" description="Disordered" evidence="2">
    <location>
        <begin position="252"/>
        <end position="291"/>
    </location>
</feature>
<feature type="compositionally biased region" description="Basic and acidic residues" evidence="2">
    <location>
        <begin position="277"/>
        <end position="286"/>
    </location>
</feature>
<dbReference type="OrthoDB" id="8477685at2"/>
<dbReference type="AlphaFoldDB" id="A0A1T4RR93"/>
<evidence type="ECO:0000256" key="2">
    <source>
        <dbReference type="SAM" id="MobiDB-lite"/>
    </source>
</evidence>
<proteinExistence type="predicted"/>
<feature type="compositionally biased region" description="Basic and acidic residues" evidence="2">
    <location>
        <begin position="810"/>
        <end position="820"/>
    </location>
</feature>
<feature type="transmembrane region" description="Helical" evidence="3">
    <location>
        <begin position="41"/>
        <end position="63"/>
    </location>
</feature>
<dbReference type="EMBL" id="FUXL01000007">
    <property type="protein sequence ID" value="SKA18545.1"/>
    <property type="molecule type" value="Genomic_DNA"/>
</dbReference>